<evidence type="ECO:0000256" key="7">
    <source>
        <dbReference type="HAMAP-Rule" id="MF_02065"/>
    </source>
</evidence>
<dbReference type="OrthoDB" id="9814591at2"/>
<evidence type="ECO:0000256" key="5">
    <source>
        <dbReference type="ARBA" id="ARBA00023239"/>
    </source>
</evidence>
<keyword evidence="5 7" id="KW-0456">Lyase</keyword>
<comment type="function">
    <text evidence="7">Functions as a peptidoglycan terminase that cleaves nascent peptidoglycan strands endolytically to terminate their elongation.</text>
</comment>
<comment type="catalytic activity">
    <reaction evidence="7">
        <text>a peptidoglycan chain = a peptidoglycan chain with N-acetyl-1,6-anhydromuramyl-[peptide] at the reducing end + a peptidoglycan chain with N-acetylglucosamine at the non-reducing end.</text>
        <dbReference type="EC" id="4.2.2.29"/>
    </reaction>
</comment>
<dbReference type="GO" id="GO:0071555">
    <property type="term" value="P:cell wall organization"/>
    <property type="evidence" value="ECO:0007669"/>
    <property type="project" value="UniProtKB-KW"/>
</dbReference>
<dbReference type="InterPro" id="IPR003770">
    <property type="entry name" value="MLTG-like"/>
</dbReference>
<comment type="caution">
    <text evidence="9">The sequence shown here is derived from an EMBL/GenBank/DDBJ whole genome shotgun (WGS) entry which is preliminary data.</text>
</comment>
<feature type="compositionally biased region" description="Basic and acidic residues" evidence="8">
    <location>
        <begin position="12"/>
        <end position="47"/>
    </location>
</feature>
<dbReference type="Gene3D" id="3.30.1490.480">
    <property type="entry name" value="Endolytic murein transglycosylase"/>
    <property type="match status" value="1"/>
</dbReference>
<feature type="site" description="Important for catalytic activity" evidence="7">
    <location>
        <position position="314"/>
    </location>
</feature>
<feature type="region of interest" description="Disordered" evidence="8">
    <location>
        <begin position="1"/>
        <end position="89"/>
    </location>
</feature>
<reference evidence="9 10" key="1">
    <citation type="submission" date="2019-06" db="EMBL/GenBank/DDBJ databases">
        <title>Sequencing the genomes of 1000 actinobacteria strains.</title>
        <authorList>
            <person name="Klenk H.-P."/>
        </authorList>
    </citation>
    <scope>NUCLEOTIDE SEQUENCE [LARGE SCALE GENOMIC DNA]</scope>
    <source>
        <strain evidence="9 10">DSM 12335</strain>
    </source>
</reference>
<evidence type="ECO:0000256" key="8">
    <source>
        <dbReference type="SAM" id="MobiDB-lite"/>
    </source>
</evidence>
<keyword evidence="10" id="KW-1185">Reference proteome</keyword>
<evidence type="ECO:0000256" key="2">
    <source>
        <dbReference type="ARBA" id="ARBA00022692"/>
    </source>
</evidence>
<protein>
    <recommendedName>
        <fullName evidence="7">Endolytic murein transglycosylase</fullName>
        <ecNumber evidence="7">4.2.2.29</ecNumber>
    </recommendedName>
    <alternativeName>
        <fullName evidence="7">Peptidoglycan lytic transglycosylase</fullName>
    </alternativeName>
    <alternativeName>
        <fullName evidence="7">Peptidoglycan polymerization terminase</fullName>
    </alternativeName>
</protein>
<sequence>MTRSPDNGPVDGRAEEVPPGDVHPDDLSHDEAHEDLHRHEDLHHDEDHPEDEDWFADGDGTLADDVIATGVHPDDVVDEDERPRRKRKHRSPAVRWGAILLALVIVLGGGFFGARALGDLVPSFDFGSGAPEDYEGEGSGEVEIEIPGGAGGGEIGQVLYDAGVVASPEAFSNVAAADPRATAIQPGSYTMAKEMSASAALERLLDSESRNVARVTLREGLWTSEVFALLAEGTGNEVADYEAVDPESLDLPDAADGELEGFLAPDTYSFAPDDTPEEQLRQMVALGNQRYQELGVPEDELRETLTIASIIEGEAANPDDFAKVSRVIQNRLDEGEGLRMDSTIHFIHQERGRVGTTDEQRKVESPYNTYLHEGLPPGPINNPGAAAIEAAMNPADGDWMYFVTINPDTGETVFTETLEEHEEQAEIFQQWCEENPDRC</sequence>
<evidence type="ECO:0000313" key="9">
    <source>
        <dbReference type="EMBL" id="TQL51020.1"/>
    </source>
</evidence>
<keyword evidence="3 7" id="KW-1133">Transmembrane helix</keyword>
<feature type="transmembrane region" description="Helical" evidence="7">
    <location>
        <begin position="93"/>
        <end position="114"/>
    </location>
</feature>
<gene>
    <name evidence="7" type="primary">mltG</name>
    <name evidence="9" type="ORF">FB467_2153</name>
</gene>
<dbReference type="Pfam" id="PF02618">
    <property type="entry name" value="YceG"/>
    <property type="match status" value="1"/>
</dbReference>
<keyword evidence="1 7" id="KW-1003">Cell membrane</keyword>
<comment type="subcellular location">
    <subcellularLocation>
        <location evidence="7">Cell membrane</location>
        <topology evidence="7">Single-pass membrane protein</topology>
    </subcellularLocation>
</comment>
<accession>A0A542YSG8</accession>
<proteinExistence type="inferred from homology"/>
<keyword evidence="2 7" id="KW-0812">Transmembrane</keyword>
<comment type="similarity">
    <text evidence="7">Belongs to the transglycosylase MltG family.</text>
</comment>
<dbReference type="GO" id="GO:0005886">
    <property type="term" value="C:plasma membrane"/>
    <property type="evidence" value="ECO:0007669"/>
    <property type="project" value="UniProtKB-SubCell"/>
</dbReference>
<organism evidence="9 10">
    <name type="scientific">Ornithinicoccus hortensis</name>
    <dbReference type="NCBI Taxonomy" id="82346"/>
    <lineage>
        <taxon>Bacteria</taxon>
        <taxon>Bacillati</taxon>
        <taxon>Actinomycetota</taxon>
        <taxon>Actinomycetes</taxon>
        <taxon>Micrococcales</taxon>
        <taxon>Intrasporangiaceae</taxon>
        <taxon>Ornithinicoccus</taxon>
    </lineage>
</organism>
<dbReference type="HAMAP" id="MF_02065">
    <property type="entry name" value="MltG"/>
    <property type="match status" value="1"/>
</dbReference>
<dbReference type="EMBL" id="VFOP01000001">
    <property type="protein sequence ID" value="TQL51020.1"/>
    <property type="molecule type" value="Genomic_DNA"/>
</dbReference>
<evidence type="ECO:0000313" key="10">
    <source>
        <dbReference type="Proteomes" id="UP000319516"/>
    </source>
</evidence>
<name>A0A542YSG8_9MICO</name>
<dbReference type="Proteomes" id="UP000319516">
    <property type="component" value="Unassembled WGS sequence"/>
</dbReference>
<dbReference type="EC" id="4.2.2.29" evidence="7"/>
<dbReference type="GO" id="GO:0008932">
    <property type="term" value="F:lytic endotransglycosylase activity"/>
    <property type="evidence" value="ECO:0007669"/>
    <property type="project" value="UniProtKB-UniRule"/>
</dbReference>
<evidence type="ECO:0000256" key="6">
    <source>
        <dbReference type="ARBA" id="ARBA00023316"/>
    </source>
</evidence>
<evidence type="ECO:0000256" key="3">
    <source>
        <dbReference type="ARBA" id="ARBA00022989"/>
    </source>
</evidence>
<dbReference type="RefSeq" id="WP_141785073.1">
    <property type="nucleotide sequence ID" value="NZ_BAAAIK010000007.1"/>
</dbReference>
<dbReference type="GO" id="GO:0009252">
    <property type="term" value="P:peptidoglycan biosynthetic process"/>
    <property type="evidence" value="ECO:0007669"/>
    <property type="project" value="UniProtKB-UniRule"/>
</dbReference>
<evidence type="ECO:0000256" key="4">
    <source>
        <dbReference type="ARBA" id="ARBA00023136"/>
    </source>
</evidence>
<dbReference type="AlphaFoldDB" id="A0A542YSG8"/>
<evidence type="ECO:0000256" key="1">
    <source>
        <dbReference type="ARBA" id="ARBA00022475"/>
    </source>
</evidence>
<keyword evidence="4 7" id="KW-0472">Membrane</keyword>
<keyword evidence="6 7" id="KW-0961">Cell wall biogenesis/degradation</keyword>
<dbReference type="PANTHER" id="PTHR30518">
    <property type="entry name" value="ENDOLYTIC MUREIN TRANSGLYCOSYLASE"/>
    <property type="match status" value="1"/>
</dbReference>
<dbReference type="PANTHER" id="PTHR30518:SF2">
    <property type="entry name" value="ENDOLYTIC MUREIN TRANSGLYCOSYLASE"/>
    <property type="match status" value="1"/>
</dbReference>
<dbReference type="NCBIfam" id="TIGR00247">
    <property type="entry name" value="endolytic transglycosylase MltG"/>
    <property type="match status" value="1"/>
</dbReference>
<dbReference type="CDD" id="cd08010">
    <property type="entry name" value="MltG_like"/>
    <property type="match status" value="1"/>
</dbReference>